<dbReference type="PROSITE" id="PS51851">
    <property type="entry name" value="KARI_C"/>
    <property type="match status" value="1"/>
</dbReference>
<keyword evidence="5 11" id="KW-0547">Nucleotide-binding</keyword>
<feature type="domain" description="KARI N-terminal Rossmann" evidence="13">
    <location>
        <begin position="46"/>
        <end position="247"/>
    </location>
</feature>
<dbReference type="FunFam" id="3.30.200.20:FF:000009">
    <property type="entry name" value="Glycogen synthase kinase-3 beta"/>
    <property type="match status" value="1"/>
</dbReference>
<dbReference type="Pfam" id="PF01450">
    <property type="entry name" value="KARI_C"/>
    <property type="match status" value="1"/>
</dbReference>
<feature type="binding site" evidence="10">
    <location>
        <position position="256"/>
    </location>
    <ligand>
        <name>Mg(2+)</name>
        <dbReference type="ChEBI" id="CHEBI:18420"/>
        <label>2</label>
    </ligand>
</feature>
<proteinExistence type="inferred from homology"/>
<keyword evidence="3" id="KW-0723">Serine/threonine-protein kinase</keyword>
<dbReference type="SUPFAM" id="SSF48179">
    <property type="entry name" value="6-phosphogluconate dehydrogenase C-terminal domain-like"/>
    <property type="match status" value="1"/>
</dbReference>
<protein>
    <recommendedName>
        <fullName evidence="9">Acetohydroxy-acid reductoisomerase</fullName>
    </recommendedName>
    <alternativeName>
        <fullName evidence="8">Alpha-keto-beta-hydroxylacyl reductoisomerase</fullName>
    </alternativeName>
</protein>
<name>A0A397D3K2_APHAT</name>
<dbReference type="InterPro" id="IPR008927">
    <property type="entry name" value="6-PGluconate_DH-like_C_sf"/>
</dbReference>
<feature type="binding site" evidence="11">
    <location>
        <position position="550"/>
    </location>
    <ligand>
        <name>ATP</name>
        <dbReference type="ChEBI" id="CHEBI:30616"/>
    </ligand>
</feature>
<dbReference type="Gene3D" id="1.10.1040.10">
    <property type="entry name" value="N-(1-d-carboxylethyl)-l-norvaline Dehydrogenase, domain 2"/>
    <property type="match status" value="1"/>
</dbReference>
<dbReference type="PANTHER" id="PTHR24057:SF0">
    <property type="entry name" value="PROTEIN KINASE SHAGGY-RELATED"/>
    <property type="match status" value="1"/>
</dbReference>
<evidence type="ECO:0000256" key="8">
    <source>
        <dbReference type="ARBA" id="ARBA00030209"/>
    </source>
</evidence>
<keyword evidence="7 11" id="KW-0067">ATP-binding</keyword>
<dbReference type="GO" id="GO:0005737">
    <property type="term" value="C:cytoplasm"/>
    <property type="evidence" value="ECO:0007669"/>
    <property type="project" value="TreeGrafter"/>
</dbReference>
<dbReference type="GO" id="GO:0046872">
    <property type="term" value="F:metal ion binding"/>
    <property type="evidence" value="ECO:0007669"/>
    <property type="project" value="UniProtKB-UniRule"/>
</dbReference>
<evidence type="ECO:0000256" key="9">
    <source>
        <dbReference type="ARBA" id="ARBA00030593"/>
    </source>
</evidence>
<evidence type="ECO:0000259" key="12">
    <source>
        <dbReference type="PROSITE" id="PS50011"/>
    </source>
</evidence>
<dbReference type="InterPro" id="IPR039192">
    <property type="entry name" value="STKc_GSK3"/>
</dbReference>
<dbReference type="UniPathway" id="UPA00049">
    <property type="reaction ID" value="UER00060"/>
</dbReference>
<dbReference type="InterPro" id="IPR017441">
    <property type="entry name" value="Protein_kinase_ATP_BS"/>
</dbReference>
<evidence type="ECO:0000313" key="16">
    <source>
        <dbReference type="Proteomes" id="UP000266643"/>
    </source>
</evidence>
<dbReference type="Gene3D" id="1.10.510.10">
    <property type="entry name" value="Transferase(Phosphotransferase) domain 1"/>
    <property type="match status" value="1"/>
</dbReference>
<dbReference type="Pfam" id="PF07991">
    <property type="entry name" value="KARI_N"/>
    <property type="match status" value="1"/>
</dbReference>
<dbReference type="GO" id="GO:0005634">
    <property type="term" value="C:nucleus"/>
    <property type="evidence" value="ECO:0007669"/>
    <property type="project" value="TreeGrafter"/>
</dbReference>
<dbReference type="InterPro" id="IPR011009">
    <property type="entry name" value="Kinase-like_dom_sf"/>
</dbReference>
<dbReference type="SUPFAM" id="SSF56112">
    <property type="entry name" value="Protein kinase-like (PK-like)"/>
    <property type="match status" value="1"/>
</dbReference>
<dbReference type="FunFam" id="1.10.510.10:FF:000082">
    <property type="entry name" value="Shaggy-related protein kinase kappa"/>
    <property type="match status" value="1"/>
</dbReference>
<dbReference type="PROSITE" id="PS00107">
    <property type="entry name" value="PROTEIN_KINASE_ATP"/>
    <property type="match status" value="1"/>
</dbReference>
<dbReference type="InterPro" id="IPR036291">
    <property type="entry name" value="NAD(P)-bd_dom_sf"/>
</dbReference>
<feature type="non-terminal residue" evidence="15">
    <location>
        <position position="862"/>
    </location>
</feature>
<evidence type="ECO:0000256" key="4">
    <source>
        <dbReference type="ARBA" id="ARBA00022679"/>
    </source>
</evidence>
<dbReference type="PROSITE" id="PS50011">
    <property type="entry name" value="PROTEIN_KINASE_DOM"/>
    <property type="match status" value="1"/>
</dbReference>
<dbReference type="Pfam" id="PF00069">
    <property type="entry name" value="Pkinase"/>
    <property type="match status" value="1"/>
</dbReference>
<dbReference type="SMART" id="SM00220">
    <property type="entry name" value="S_TKc"/>
    <property type="match status" value="1"/>
</dbReference>
<gene>
    <name evidence="15" type="ORF">DYB30_009712</name>
</gene>
<comment type="caution">
    <text evidence="15">The sequence shown here is derived from an EMBL/GenBank/DDBJ whole genome shotgun (WGS) entry which is preliminary data.</text>
</comment>
<evidence type="ECO:0000256" key="7">
    <source>
        <dbReference type="ARBA" id="ARBA00022840"/>
    </source>
</evidence>
<dbReference type="InterPro" id="IPR008271">
    <property type="entry name" value="Ser/Thr_kinase_AS"/>
</dbReference>
<comment type="similarity">
    <text evidence="10">Belongs to the ketol-acid reductoisomerase family.</text>
</comment>
<sequence>MWKLTPLTSRAMPKLPLAAAATTTRSFQSKTFQDHVQTATMSDRTEQILAGGRHLFPLLPKAFAGVKQIGVVGWGSQAPAQAQNLRDSLKGTDIRVKVGLRSNSSSLPKARAAGFTEESNTLGDQNDVLAESDLVLLLISDAASVSSYKDIFARLKPGATLGLSHGYLLGHLDSVGESFPPSINVVMVAPKGMGPSVRRLYVQAAQNNGGTAGINASVAVHQDVNGRATDHALGWSVALGSPYSFPTTLGEEYKSDIYGERGVLLGGVYGLIEALFRHYVHQGKSPAEAFHDAADSLTGPLNTLISHHGLLAVYDAFEGADKEAFEAAYTSAYHPSREVLEEIYDEVASGNEIRSVNMAVDRQARGFPMLATLEHRWMWKLGDELRRSRDASKLKLHPTTAGMYVAMMMAQIDVLLSHNHGYSEIANESVIEATDSLNPFMHARGVAYMVDNCSMTARLGTRKWAPRFDYTLTEQALSVGGDSKTPLEKKELLAKFTSHRIHDVLNTCLKLRPDGKTIHYSAERIIGNGSFGVVFQATIEETNEVVAIKKVLQDKRFKNREMQIMRQLQHDNIVQLKHCFYCNGEKPDELYLNLVMEYIPDTLYGVARQLQRSKQLMPIVLVKLYIYQICRALGYTHSMGICHRDIKPQNLLLNPTTHVVKICDFGRYIECRVFPLHVSPSAKMLQKNEPNVSYICSRYYRAPELIFGATDYSTAIDVWSLGCVFGELLLGSPLFPGESGVDQLVEIIKVLGTPTRDQIEAMNPNYTEFQFPQIQAHPWSKVFRSRTPPEAIDLIAKMLEYDPINVDVATRDILVPKHARTATNWPDVVGAEAGGGGGGTPPTPPLNAHFECISDTQLILIM</sequence>
<keyword evidence="10" id="KW-0028">Amino-acid biosynthesis</keyword>
<dbReference type="InterPro" id="IPR013328">
    <property type="entry name" value="6PGD_dom2"/>
</dbReference>
<dbReference type="Gene3D" id="3.40.50.720">
    <property type="entry name" value="NAD(P)-binding Rossmann-like Domain"/>
    <property type="match status" value="1"/>
</dbReference>
<dbReference type="UniPathway" id="UPA00047">
    <property type="reaction ID" value="UER00056"/>
</dbReference>
<dbReference type="GO" id="GO:0004674">
    <property type="term" value="F:protein serine/threonine kinase activity"/>
    <property type="evidence" value="ECO:0007669"/>
    <property type="project" value="UniProtKB-KW"/>
</dbReference>
<dbReference type="VEuPathDB" id="FungiDB:H257_13829"/>
<evidence type="ECO:0000256" key="6">
    <source>
        <dbReference type="ARBA" id="ARBA00022777"/>
    </source>
</evidence>
<dbReference type="EMBL" id="QUTD01006629">
    <property type="protein sequence ID" value="RHY54312.1"/>
    <property type="molecule type" value="Genomic_DNA"/>
</dbReference>
<keyword evidence="6" id="KW-0418">Kinase</keyword>
<dbReference type="GO" id="GO:0007165">
    <property type="term" value="P:signal transduction"/>
    <property type="evidence" value="ECO:0007669"/>
    <property type="project" value="TreeGrafter"/>
</dbReference>
<comment type="similarity">
    <text evidence="2">Belongs to the protein kinase superfamily. CMGC Ser/Thr protein kinase family. GSK-3 subfamily.</text>
</comment>
<dbReference type="GO" id="GO:0009097">
    <property type="term" value="P:isoleucine biosynthetic process"/>
    <property type="evidence" value="ECO:0007669"/>
    <property type="project" value="UniProtKB-UniRule"/>
</dbReference>
<dbReference type="InterPro" id="IPR013116">
    <property type="entry name" value="KARI_N"/>
</dbReference>
<evidence type="ECO:0000256" key="11">
    <source>
        <dbReference type="PROSITE-ProRule" id="PRU10141"/>
    </source>
</evidence>
<evidence type="ECO:0000256" key="10">
    <source>
        <dbReference type="PROSITE-ProRule" id="PRU01198"/>
    </source>
</evidence>
<accession>A0A397D3K2</accession>
<keyword evidence="10" id="KW-0479">Metal-binding</keyword>
<feature type="binding site" evidence="10">
    <location>
        <position position="256"/>
    </location>
    <ligand>
        <name>Mg(2+)</name>
        <dbReference type="ChEBI" id="CHEBI:18420"/>
        <label>1</label>
    </ligand>
</feature>
<feature type="domain" description="Protein kinase" evidence="12">
    <location>
        <begin position="520"/>
        <end position="821"/>
    </location>
</feature>
<evidence type="ECO:0000256" key="1">
    <source>
        <dbReference type="ARBA" id="ARBA00001946"/>
    </source>
</evidence>
<dbReference type="VEuPathDB" id="FungiDB:H257_13831"/>
<dbReference type="Gene3D" id="3.30.200.20">
    <property type="entry name" value="Phosphorylase Kinase, domain 1"/>
    <property type="match status" value="1"/>
</dbReference>
<dbReference type="CDD" id="cd14137">
    <property type="entry name" value="STKc_GSK3"/>
    <property type="match status" value="1"/>
</dbReference>
<feature type="domain" description="KARI C-terminal knotted" evidence="14">
    <location>
        <begin position="248"/>
        <end position="392"/>
    </location>
</feature>
<dbReference type="PANTHER" id="PTHR24057">
    <property type="entry name" value="GLYCOGEN SYNTHASE KINASE-3 ALPHA"/>
    <property type="match status" value="1"/>
</dbReference>
<keyword evidence="10" id="KW-0460">Magnesium</keyword>
<evidence type="ECO:0000259" key="13">
    <source>
        <dbReference type="PROSITE" id="PS51850"/>
    </source>
</evidence>
<dbReference type="InterPro" id="IPR000719">
    <property type="entry name" value="Prot_kinase_dom"/>
</dbReference>
<reference evidence="15 16" key="1">
    <citation type="submission" date="2018-08" db="EMBL/GenBank/DDBJ databases">
        <title>Aphanomyces genome sequencing and annotation.</title>
        <authorList>
            <person name="Minardi D."/>
            <person name="Oidtmann B."/>
            <person name="Van Der Giezen M."/>
            <person name="Studholme D.J."/>
        </authorList>
    </citation>
    <scope>NUCLEOTIDE SEQUENCE [LARGE SCALE GENOMIC DNA]</scope>
    <source>
        <strain evidence="15 16">D2</strain>
    </source>
</reference>
<dbReference type="GO" id="GO:0004455">
    <property type="term" value="F:ketol-acid reductoisomerase activity"/>
    <property type="evidence" value="ECO:0007669"/>
    <property type="project" value="UniProtKB-UniRule"/>
</dbReference>
<dbReference type="SUPFAM" id="SSF51735">
    <property type="entry name" value="NAD(P)-binding Rossmann-fold domains"/>
    <property type="match status" value="1"/>
</dbReference>
<keyword evidence="10" id="KW-0100">Branched-chain amino acid biosynthesis</keyword>
<dbReference type="GO" id="GO:0009099">
    <property type="term" value="P:L-valine biosynthetic process"/>
    <property type="evidence" value="ECO:0007669"/>
    <property type="project" value="UniProtKB-UniRule"/>
</dbReference>
<keyword evidence="10" id="KW-0560">Oxidoreductase</keyword>
<dbReference type="Proteomes" id="UP000266643">
    <property type="component" value="Unassembled WGS sequence"/>
</dbReference>
<comment type="cofactor">
    <cofactor evidence="1">
        <name>Mg(2+)</name>
        <dbReference type="ChEBI" id="CHEBI:18420"/>
    </cofactor>
</comment>
<dbReference type="InterPro" id="IPR050591">
    <property type="entry name" value="GSK-3"/>
</dbReference>
<dbReference type="AlphaFoldDB" id="A0A397D3K2"/>
<dbReference type="PROSITE" id="PS51850">
    <property type="entry name" value="KARI_N"/>
    <property type="match status" value="1"/>
</dbReference>
<dbReference type="GO" id="GO:0005524">
    <property type="term" value="F:ATP binding"/>
    <property type="evidence" value="ECO:0007669"/>
    <property type="project" value="UniProtKB-UniRule"/>
</dbReference>
<dbReference type="GO" id="GO:0030154">
    <property type="term" value="P:cell differentiation"/>
    <property type="evidence" value="ECO:0007669"/>
    <property type="project" value="TreeGrafter"/>
</dbReference>
<evidence type="ECO:0000259" key="14">
    <source>
        <dbReference type="PROSITE" id="PS51851"/>
    </source>
</evidence>
<organism evidence="15 16">
    <name type="scientific">Aphanomyces astaci</name>
    <name type="common">Crayfish plague agent</name>
    <dbReference type="NCBI Taxonomy" id="112090"/>
    <lineage>
        <taxon>Eukaryota</taxon>
        <taxon>Sar</taxon>
        <taxon>Stramenopiles</taxon>
        <taxon>Oomycota</taxon>
        <taxon>Saprolegniomycetes</taxon>
        <taxon>Saprolegniales</taxon>
        <taxon>Verrucalvaceae</taxon>
        <taxon>Aphanomyces</taxon>
    </lineage>
</organism>
<evidence type="ECO:0000313" key="15">
    <source>
        <dbReference type="EMBL" id="RHY54312.1"/>
    </source>
</evidence>
<comment type="caution">
    <text evidence="10">Lacks conserved residue(s) required for the propagation of feature annotation.</text>
</comment>
<evidence type="ECO:0000256" key="2">
    <source>
        <dbReference type="ARBA" id="ARBA00005527"/>
    </source>
</evidence>
<dbReference type="PROSITE" id="PS00108">
    <property type="entry name" value="PROTEIN_KINASE_ST"/>
    <property type="match status" value="1"/>
</dbReference>
<feature type="binding site" evidence="10">
    <location>
        <position position="260"/>
    </location>
    <ligand>
        <name>Mg(2+)</name>
        <dbReference type="ChEBI" id="CHEBI:18420"/>
        <label>1</label>
    </ligand>
</feature>
<evidence type="ECO:0000256" key="3">
    <source>
        <dbReference type="ARBA" id="ARBA00022527"/>
    </source>
</evidence>
<keyword evidence="4" id="KW-0808">Transferase</keyword>
<evidence type="ECO:0000256" key="5">
    <source>
        <dbReference type="ARBA" id="ARBA00022741"/>
    </source>
</evidence>
<dbReference type="InterPro" id="IPR000506">
    <property type="entry name" value="KARI_C"/>
</dbReference>